<sequence>MIQNKHLDLNYQQRLKLREVGNDQLKFDNDKTQMESEKISKWYIFRSKNNEVISRKSQCQSINRTIIQVRQLSEIIIGREQQISCRNKQLLKQIKQIELYVQEVKSMYDRE</sequence>
<accession>A0A8S1PMX5</accession>
<gene>
    <name evidence="1" type="ORF">PPRIM_AZ9-3.1.T1230142</name>
</gene>
<dbReference type="AlphaFoldDB" id="A0A8S1PMX5"/>
<comment type="caution">
    <text evidence="1">The sequence shown here is derived from an EMBL/GenBank/DDBJ whole genome shotgun (WGS) entry which is preliminary data.</text>
</comment>
<dbReference type="EMBL" id="CAJJDM010000126">
    <property type="protein sequence ID" value="CAD8104356.1"/>
    <property type="molecule type" value="Genomic_DNA"/>
</dbReference>
<dbReference type="Proteomes" id="UP000688137">
    <property type="component" value="Unassembled WGS sequence"/>
</dbReference>
<reference evidence="1" key="1">
    <citation type="submission" date="2021-01" db="EMBL/GenBank/DDBJ databases">
        <authorList>
            <consortium name="Genoscope - CEA"/>
            <person name="William W."/>
        </authorList>
    </citation>
    <scope>NUCLEOTIDE SEQUENCE</scope>
</reference>
<organism evidence="1 2">
    <name type="scientific">Paramecium primaurelia</name>
    <dbReference type="NCBI Taxonomy" id="5886"/>
    <lineage>
        <taxon>Eukaryota</taxon>
        <taxon>Sar</taxon>
        <taxon>Alveolata</taxon>
        <taxon>Ciliophora</taxon>
        <taxon>Intramacronucleata</taxon>
        <taxon>Oligohymenophorea</taxon>
        <taxon>Peniculida</taxon>
        <taxon>Parameciidae</taxon>
        <taxon>Paramecium</taxon>
    </lineage>
</organism>
<evidence type="ECO:0000313" key="2">
    <source>
        <dbReference type="Proteomes" id="UP000688137"/>
    </source>
</evidence>
<keyword evidence="2" id="KW-1185">Reference proteome</keyword>
<protein>
    <submittedName>
        <fullName evidence="1">Uncharacterized protein</fullName>
    </submittedName>
</protein>
<name>A0A8S1PMX5_PARPR</name>
<evidence type="ECO:0000313" key="1">
    <source>
        <dbReference type="EMBL" id="CAD8104356.1"/>
    </source>
</evidence>
<proteinExistence type="predicted"/>